<reference evidence="3" key="1">
    <citation type="submission" date="2012-06" db="EMBL/GenBank/DDBJ databases">
        <title>The genome sequence of Coniosporium apollinis CBS 100218.</title>
        <authorList>
            <consortium name="The Broad Institute Genome Sequencing Platform"/>
            <person name="Cuomo C."/>
            <person name="Gorbushina A."/>
            <person name="Noack S."/>
            <person name="Walker B."/>
            <person name="Young S.K."/>
            <person name="Zeng Q."/>
            <person name="Gargeya S."/>
            <person name="Fitzgerald M."/>
            <person name="Haas B."/>
            <person name="Abouelleil A."/>
            <person name="Alvarado L."/>
            <person name="Arachchi H.M."/>
            <person name="Berlin A.M."/>
            <person name="Chapman S.B."/>
            <person name="Goldberg J."/>
            <person name="Griggs A."/>
            <person name="Gujja S."/>
            <person name="Hansen M."/>
            <person name="Howarth C."/>
            <person name="Imamovic A."/>
            <person name="Larimer J."/>
            <person name="McCowan C."/>
            <person name="Montmayeur A."/>
            <person name="Murphy C."/>
            <person name="Neiman D."/>
            <person name="Pearson M."/>
            <person name="Priest M."/>
            <person name="Roberts A."/>
            <person name="Saif S."/>
            <person name="Shea T."/>
            <person name="Sisk P."/>
            <person name="Sykes S."/>
            <person name="Wortman J."/>
            <person name="Nusbaum C."/>
            <person name="Birren B."/>
        </authorList>
    </citation>
    <scope>NUCLEOTIDE SEQUENCE [LARGE SCALE GENOMIC DNA]</scope>
    <source>
        <strain evidence="3">CBS 100218</strain>
    </source>
</reference>
<organism evidence="2 3">
    <name type="scientific">Coniosporium apollinis (strain CBS 100218)</name>
    <name type="common">Rock-inhabiting black yeast</name>
    <dbReference type="NCBI Taxonomy" id="1168221"/>
    <lineage>
        <taxon>Eukaryota</taxon>
        <taxon>Fungi</taxon>
        <taxon>Dikarya</taxon>
        <taxon>Ascomycota</taxon>
        <taxon>Pezizomycotina</taxon>
        <taxon>Dothideomycetes</taxon>
        <taxon>Dothideomycetes incertae sedis</taxon>
        <taxon>Coniosporium</taxon>
    </lineage>
</organism>
<gene>
    <name evidence="2" type="ORF">W97_04761</name>
</gene>
<sequence length="207" mass="24076">MSSPPSARPFNTQWETLKWLLHVTQRIVIQNQGMELNAVLTYQNPWSLHQFRKLRETADRIKMTLHDLMVNYGTFHANFSEGEFKDTLDIAQNLVTDLREVDAAVSSYSQEGRSDTEKEELKKQIRALLGKIDKALGSVKLEPGDPKKPIREECLLNMKERARMRRPEPKEELEEDEWEVGELDEEELEARELDIERLENEALSKLG</sequence>
<name>R7YUJ9_CONA1</name>
<evidence type="ECO:0000313" key="3">
    <source>
        <dbReference type="Proteomes" id="UP000016924"/>
    </source>
</evidence>
<feature type="region of interest" description="Disordered" evidence="1">
    <location>
        <begin position="162"/>
        <end position="185"/>
    </location>
</feature>
<protein>
    <submittedName>
        <fullName evidence="2">Uncharacterized protein</fullName>
    </submittedName>
</protein>
<feature type="compositionally biased region" description="Acidic residues" evidence="1">
    <location>
        <begin position="171"/>
        <end position="185"/>
    </location>
</feature>
<dbReference type="GeneID" id="19902072"/>
<dbReference type="RefSeq" id="XP_007780840.1">
    <property type="nucleotide sequence ID" value="XM_007782650.1"/>
</dbReference>
<dbReference type="HOGENOM" id="CLU_1326302_0_0_1"/>
<keyword evidence="3" id="KW-1185">Reference proteome</keyword>
<dbReference type="AlphaFoldDB" id="R7YUJ9"/>
<proteinExistence type="predicted"/>
<dbReference type="EMBL" id="JH767574">
    <property type="protein sequence ID" value="EON65523.1"/>
    <property type="molecule type" value="Genomic_DNA"/>
</dbReference>
<accession>R7YUJ9</accession>
<dbReference type="Proteomes" id="UP000016924">
    <property type="component" value="Unassembled WGS sequence"/>
</dbReference>
<evidence type="ECO:0000256" key="1">
    <source>
        <dbReference type="SAM" id="MobiDB-lite"/>
    </source>
</evidence>
<evidence type="ECO:0000313" key="2">
    <source>
        <dbReference type="EMBL" id="EON65523.1"/>
    </source>
</evidence>